<dbReference type="EMBL" id="CP159510">
    <property type="protein sequence ID" value="XCJ16530.1"/>
    <property type="molecule type" value="Genomic_DNA"/>
</dbReference>
<dbReference type="AlphaFoldDB" id="A0AAU8IEK2"/>
<name>A0AAU8IEK2_9BACL</name>
<gene>
    <name evidence="3" type="ORF">ABNN70_12850</name>
</gene>
<evidence type="ECO:0000256" key="1">
    <source>
        <dbReference type="ARBA" id="ARBA00008522"/>
    </source>
</evidence>
<protein>
    <recommendedName>
        <fullName evidence="2">UPF0178 protein ABNN70_12850</fullName>
    </recommendedName>
</protein>
<sequence>MKKTTLFVDADACPVTEEIRQITARFGVSPVFVASYAGYRRDDHAEEKWIYVDQEKEAADLYIVNHACRGDAAVTQDMGLAGLLTGRGISVLSIYGKQIRDQDIPQILHKRYLSYKSLQSGRKIRGPRRFSDRDRKNFSFALTNLLCRLIH</sequence>
<comment type="similarity">
    <text evidence="1 2">Belongs to the UPF0178 family.</text>
</comment>
<accession>A0AAU8IEK2</accession>
<organism evidence="3">
    <name type="scientific">Sporolactobacillus sp. Y61</name>
    <dbReference type="NCBI Taxonomy" id="3160863"/>
    <lineage>
        <taxon>Bacteria</taxon>
        <taxon>Bacillati</taxon>
        <taxon>Bacillota</taxon>
        <taxon>Bacilli</taxon>
        <taxon>Bacillales</taxon>
        <taxon>Sporolactobacillaceae</taxon>
        <taxon>Sporolactobacillus</taxon>
    </lineage>
</organism>
<dbReference type="PANTHER" id="PTHR35146">
    <property type="entry name" value="UPF0178 PROTEIN YAII"/>
    <property type="match status" value="1"/>
</dbReference>
<dbReference type="InterPro" id="IPR003791">
    <property type="entry name" value="UPF0178"/>
</dbReference>
<evidence type="ECO:0000256" key="2">
    <source>
        <dbReference type="HAMAP-Rule" id="MF_00489"/>
    </source>
</evidence>
<dbReference type="HAMAP" id="MF_00489">
    <property type="entry name" value="UPF0178"/>
    <property type="match status" value="1"/>
</dbReference>
<dbReference type="PANTHER" id="PTHR35146:SF1">
    <property type="entry name" value="UPF0178 PROTEIN YAII"/>
    <property type="match status" value="1"/>
</dbReference>
<reference evidence="3" key="1">
    <citation type="submission" date="2024-06" db="EMBL/GenBank/DDBJ databases">
        <authorList>
            <person name="Fan A."/>
            <person name="Zhang F.Y."/>
            <person name="Zhang L."/>
        </authorList>
    </citation>
    <scope>NUCLEOTIDE SEQUENCE</scope>
    <source>
        <strain evidence="3">Y61</strain>
    </source>
</reference>
<proteinExistence type="inferred from homology"/>
<dbReference type="RefSeq" id="WP_129929843.1">
    <property type="nucleotide sequence ID" value="NZ_CP159510.1"/>
</dbReference>
<evidence type="ECO:0000313" key="3">
    <source>
        <dbReference type="EMBL" id="XCJ16530.1"/>
    </source>
</evidence>
<dbReference type="Pfam" id="PF02639">
    <property type="entry name" value="DUF188"/>
    <property type="match status" value="1"/>
</dbReference>